<dbReference type="InterPro" id="IPR012465">
    <property type="entry name" value="DUF1678"/>
</dbReference>
<protein>
    <submittedName>
        <fullName evidence="1">DUF1678 domain-containing protein</fullName>
    </submittedName>
</protein>
<name>A0A832TAX5_9EURY</name>
<comment type="caution">
    <text evidence="1">The sequence shown here is derived from an EMBL/GenBank/DDBJ whole genome shotgun (WGS) entry which is preliminary data.</text>
</comment>
<dbReference type="Proteomes" id="UP000619545">
    <property type="component" value="Unassembled WGS sequence"/>
</dbReference>
<sequence length="171" mass="19959">MSWQGAPLPADPVERIRCLRILRETYRRRAKPKPRKTYRKIAGRTYGPYYVAYFGRTRRHRRVRLIYLGKSNPSVDFVEWLAGQSRERVLELARLAVRHLRTALETLSHEARDAGDVRRLVARILALAFDLEPARSTGLRGPLERAPRFVRTVLGPWEAWFAENVLRKLLS</sequence>
<gene>
    <name evidence="1" type="ORF">HA336_02935</name>
</gene>
<dbReference type="GeneID" id="41583396"/>
<evidence type="ECO:0000313" key="2">
    <source>
        <dbReference type="Proteomes" id="UP000619545"/>
    </source>
</evidence>
<evidence type="ECO:0000313" key="1">
    <source>
        <dbReference type="EMBL" id="HII70171.1"/>
    </source>
</evidence>
<reference evidence="1" key="1">
    <citation type="journal article" date="2020" name="bioRxiv">
        <title>A rank-normalized archaeal taxonomy based on genome phylogeny resolves widespread incomplete and uneven classifications.</title>
        <authorList>
            <person name="Rinke C."/>
            <person name="Chuvochina M."/>
            <person name="Mussig A.J."/>
            <person name="Chaumeil P.-A."/>
            <person name="Waite D.W."/>
            <person name="Whitman W.B."/>
            <person name="Parks D.H."/>
            <person name="Hugenholtz P."/>
        </authorList>
    </citation>
    <scope>NUCLEOTIDE SEQUENCE</scope>
    <source>
        <strain evidence="1">UBA8853</strain>
    </source>
</reference>
<dbReference type="Pfam" id="PF07913">
    <property type="entry name" value="DUF1678"/>
    <property type="match status" value="1"/>
</dbReference>
<proteinExistence type="predicted"/>
<dbReference type="AlphaFoldDB" id="A0A832TAX5"/>
<dbReference type="RefSeq" id="WP_158295906.1">
    <property type="nucleotide sequence ID" value="NZ_DUJS01000002.1"/>
</dbReference>
<dbReference type="EMBL" id="DUJS01000002">
    <property type="protein sequence ID" value="HII70171.1"/>
    <property type="molecule type" value="Genomic_DNA"/>
</dbReference>
<organism evidence="1 2">
    <name type="scientific">Methanopyrus kandleri</name>
    <dbReference type="NCBI Taxonomy" id="2320"/>
    <lineage>
        <taxon>Archaea</taxon>
        <taxon>Methanobacteriati</taxon>
        <taxon>Methanobacteriota</taxon>
        <taxon>Methanomada group</taxon>
        <taxon>Methanopyri</taxon>
        <taxon>Methanopyrales</taxon>
        <taxon>Methanopyraceae</taxon>
        <taxon>Methanopyrus</taxon>
    </lineage>
</organism>
<accession>A0A832TAX5</accession>